<accession>A0AAW2ZLY0</accession>
<dbReference type="InterPro" id="IPR035940">
    <property type="entry name" value="CAP_sf"/>
</dbReference>
<evidence type="ECO:0000259" key="3">
    <source>
        <dbReference type="SMART" id="SM00198"/>
    </source>
</evidence>
<dbReference type="EMBL" id="JAOPGA020001684">
    <property type="protein sequence ID" value="KAL0490404.1"/>
    <property type="molecule type" value="Genomic_DNA"/>
</dbReference>
<keyword evidence="1" id="KW-0472">Membrane</keyword>
<dbReference type="PRINTS" id="PR00837">
    <property type="entry name" value="V5TPXLIKE"/>
</dbReference>
<sequence>MRPYAILVVIALCVAFVYCDMVFEFSDADKKTIVDNHNYYRSMVSPAAANMQPVVWDEAVANFVKNYAKSCPGSGNTVPHNPSRIINGVYAGENIYSSTASMALTTPQRSWNNEKNNYNFDTKACSGVCGHYTQLVWAKSTKIGCVKVKCDSKKYKYNYICDYVPGGNINGGRPYIAATPADTTAQPVYSGAPFDLSLNSTFGNETSGNSTVGDDLEYSNSSTRTGYNWLLLAVLLILQITLMLL</sequence>
<feature type="chain" id="PRO_5043901540" evidence="2">
    <location>
        <begin position="20"/>
        <end position="245"/>
    </location>
</feature>
<evidence type="ECO:0000313" key="4">
    <source>
        <dbReference type="EMBL" id="KAL0490404.1"/>
    </source>
</evidence>
<keyword evidence="2" id="KW-0732">Signal</keyword>
<keyword evidence="5" id="KW-1185">Reference proteome</keyword>
<dbReference type="AlphaFoldDB" id="A0AAW2ZLY0"/>
<evidence type="ECO:0000313" key="5">
    <source>
        <dbReference type="Proteomes" id="UP001431209"/>
    </source>
</evidence>
<protein>
    <submittedName>
        <fullName evidence="4">Peptidase inhibitor PI16</fullName>
    </submittedName>
</protein>
<dbReference type="PROSITE" id="PS01009">
    <property type="entry name" value="CRISP_1"/>
    <property type="match status" value="1"/>
</dbReference>
<gene>
    <name evidence="4" type="ORF">AKO1_003215</name>
</gene>
<evidence type="ECO:0000256" key="2">
    <source>
        <dbReference type="SAM" id="SignalP"/>
    </source>
</evidence>
<feature type="transmembrane region" description="Helical" evidence="1">
    <location>
        <begin position="226"/>
        <end position="244"/>
    </location>
</feature>
<feature type="domain" description="SCP" evidence="3">
    <location>
        <begin position="28"/>
        <end position="171"/>
    </location>
</feature>
<dbReference type="SUPFAM" id="SSF55797">
    <property type="entry name" value="PR-1-like"/>
    <property type="match status" value="1"/>
</dbReference>
<keyword evidence="1" id="KW-0812">Transmembrane</keyword>
<dbReference type="GO" id="GO:0005576">
    <property type="term" value="C:extracellular region"/>
    <property type="evidence" value="ECO:0007669"/>
    <property type="project" value="InterPro"/>
</dbReference>
<dbReference type="InterPro" id="IPR002413">
    <property type="entry name" value="V5_allergen-like"/>
</dbReference>
<dbReference type="Gene3D" id="3.40.33.10">
    <property type="entry name" value="CAP"/>
    <property type="match status" value="1"/>
</dbReference>
<feature type="signal peptide" evidence="2">
    <location>
        <begin position="1"/>
        <end position="19"/>
    </location>
</feature>
<reference evidence="4 5" key="1">
    <citation type="submission" date="2024-03" db="EMBL/GenBank/DDBJ databases">
        <title>The Acrasis kona genome and developmental transcriptomes reveal deep origins of eukaryotic multicellular pathways.</title>
        <authorList>
            <person name="Sheikh S."/>
            <person name="Fu C.-J."/>
            <person name="Brown M.W."/>
            <person name="Baldauf S.L."/>
        </authorList>
    </citation>
    <scope>NUCLEOTIDE SEQUENCE [LARGE SCALE GENOMIC DNA]</scope>
    <source>
        <strain evidence="4 5">ATCC MYA-3509</strain>
    </source>
</reference>
<dbReference type="InterPro" id="IPR018244">
    <property type="entry name" value="Allrgn_V5/Tpx1_CS"/>
</dbReference>
<dbReference type="Proteomes" id="UP001431209">
    <property type="component" value="Unassembled WGS sequence"/>
</dbReference>
<evidence type="ECO:0000256" key="1">
    <source>
        <dbReference type="SAM" id="Phobius"/>
    </source>
</evidence>
<dbReference type="Pfam" id="PF00188">
    <property type="entry name" value="CAP"/>
    <property type="match status" value="1"/>
</dbReference>
<dbReference type="PANTHER" id="PTHR10334">
    <property type="entry name" value="CYSTEINE-RICH SECRETORY PROTEIN-RELATED"/>
    <property type="match status" value="1"/>
</dbReference>
<keyword evidence="1" id="KW-1133">Transmembrane helix</keyword>
<dbReference type="InterPro" id="IPR014044">
    <property type="entry name" value="CAP_dom"/>
</dbReference>
<comment type="caution">
    <text evidence="4">The sequence shown here is derived from an EMBL/GenBank/DDBJ whole genome shotgun (WGS) entry which is preliminary data.</text>
</comment>
<name>A0AAW2ZLY0_9EUKA</name>
<dbReference type="SMART" id="SM00198">
    <property type="entry name" value="SCP"/>
    <property type="match status" value="1"/>
</dbReference>
<dbReference type="InterPro" id="IPR001283">
    <property type="entry name" value="CRISP-related"/>
</dbReference>
<organism evidence="4 5">
    <name type="scientific">Acrasis kona</name>
    <dbReference type="NCBI Taxonomy" id="1008807"/>
    <lineage>
        <taxon>Eukaryota</taxon>
        <taxon>Discoba</taxon>
        <taxon>Heterolobosea</taxon>
        <taxon>Tetramitia</taxon>
        <taxon>Eutetramitia</taxon>
        <taxon>Acrasidae</taxon>
        <taxon>Acrasis</taxon>
    </lineage>
</organism>
<proteinExistence type="predicted"/>
<dbReference type="PRINTS" id="PR00838">
    <property type="entry name" value="V5ALLERGEN"/>
</dbReference>